<evidence type="ECO:0000256" key="10">
    <source>
        <dbReference type="HAMAP-Rule" id="MF_01401"/>
    </source>
</evidence>
<dbReference type="Gene3D" id="2.170.150.20">
    <property type="entry name" value="Peptide methionine sulfoxide reductase"/>
    <property type="match status" value="1"/>
</dbReference>
<dbReference type="PROSITE" id="PS51790">
    <property type="entry name" value="MSRB"/>
    <property type="match status" value="1"/>
</dbReference>
<dbReference type="GO" id="GO:0033743">
    <property type="term" value="F:peptide-methionine (R)-S-oxide reductase activity"/>
    <property type="evidence" value="ECO:0007669"/>
    <property type="project" value="UniProtKB-UniRule"/>
</dbReference>
<evidence type="ECO:0000256" key="11">
    <source>
        <dbReference type="SAM" id="SignalP"/>
    </source>
</evidence>
<dbReference type="SUPFAM" id="SSF55068">
    <property type="entry name" value="Peptide methionine sulfoxide reductase"/>
    <property type="match status" value="1"/>
</dbReference>
<dbReference type="GO" id="GO:0006979">
    <property type="term" value="P:response to oxidative stress"/>
    <property type="evidence" value="ECO:0007669"/>
    <property type="project" value="InterPro"/>
</dbReference>
<evidence type="ECO:0000256" key="4">
    <source>
        <dbReference type="ARBA" id="ARBA00023268"/>
    </source>
</evidence>
<dbReference type="PANTHER" id="PTHR10173">
    <property type="entry name" value="METHIONINE SULFOXIDE REDUCTASE"/>
    <property type="match status" value="1"/>
</dbReference>
<protein>
    <recommendedName>
        <fullName evidence="9 10">Multifunctional fusion protein</fullName>
    </recommendedName>
    <domain>
        <recommendedName>
            <fullName evidence="10">Peptide methionine sulfoxide reductase MsrA</fullName>
            <shortName evidence="10">Protein-methionine-S-oxide reductase</shortName>
            <ecNumber evidence="10">1.8.4.11</ecNumber>
        </recommendedName>
        <alternativeName>
            <fullName evidence="10">Peptide-methionine (S)-S-oxide reductase</fullName>
            <shortName evidence="10">Peptide Met(O) reductase</shortName>
        </alternativeName>
    </domain>
    <domain>
        <recommendedName>
            <fullName evidence="9">Peptide methionine sulfoxide reductase MsrB</fullName>
            <ecNumber evidence="9">1.8.4.12</ecNumber>
        </recommendedName>
        <alternativeName>
            <fullName evidence="9">Peptide-methionine (R)-S-oxide reductase</fullName>
        </alternativeName>
    </domain>
</protein>
<dbReference type="InterPro" id="IPR011057">
    <property type="entry name" value="Mss4-like_sf"/>
</dbReference>
<feature type="domain" description="MsrB" evidence="12">
    <location>
        <begin position="217"/>
        <end position="340"/>
    </location>
</feature>
<dbReference type="GO" id="GO:0005737">
    <property type="term" value="C:cytoplasm"/>
    <property type="evidence" value="ECO:0007669"/>
    <property type="project" value="TreeGrafter"/>
</dbReference>
<evidence type="ECO:0000313" key="13">
    <source>
        <dbReference type="EMBL" id="HIT39451.1"/>
    </source>
</evidence>
<feature type="active site" evidence="10">
    <location>
        <position position="45"/>
    </location>
</feature>
<feature type="signal peptide" evidence="11">
    <location>
        <begin position="1"/>
        <end position="18"/>
    </location>
</feature>
<comment type="caution">
    <text evidence="9">Lacks conserved residue(s) required for the propagation of feature annotation.</text>
</comment>
<comment type="similarity">
    <text evidence="2">In the N-terminal section; belongs to the MsrA Met sulfoxide reductase family.</text>
</comment>
<dbReference type="EC" id="1.8.4.12" evidence="9"/>
<keyword evidence="11" id="KW-0732">Signal</keyword>
<evidence type="ECO:0000259" key="12">
    <source>
        <dbReference type="PROSITE" id="PS51790"/>
    </source>
</evidence>
<evidence type="ECO:0000256" key="8">
    <source>
        <dbReference type="ARBA" id="ARBA00048782"/>
    </source>
</evidence>
<evidence type="ECO:0000256" key="3">
    <source>
        <dbReference type="ARBA" id="ARBA00023002"/>
    </source>
</evidence>
<dbReference type="Pfam" id="PF01625">
    <property type="entry name" value="PMSR"/>
    <property type="match status" value="1"/>
</dbReference>
<keyword evidence="4" id="KW-0511">Multifunctional enzyme</keyword>
<keyword evidence="3 9" id="KW-0560">Oxidoreductase</keyword>
<dbReference type="EC" id="1.8.4.11" evidence="10"/>
<feature type="chain" id="PRO_5039657150" description="Multifunctional fusion protein" evidence="11">
    <location>
        <begin position="19"/>
        <end position="361"/>
    </location>
</feature>
<dbReference type="InterPro" id="IPR002579">
    <property type="entry name" value="Met_Sox_Rdtase_MsrB_dom"/>
</dbReference>
<dbReference type="Proteomes" id="UP000886722">
    <property type="component" value="Unassembled WGS sequence"/>
</dbReference>
<dbReference type="InterPro" id="IPR036509">
    <property type="entry name" value="Met_Sox_Rdtase_MsrA_sf"/>
</dbReference>
<evidence type="ECO:0000313" key="14">
    <source>
        <dbReference type="Proteomes" id="UP000886722"/>
    </source>
</evidence>
<dbReference type="PANTHER" id="PTHR10173:SF59">
    <property type="entry name" value="PEPTIDE METHIONINE SULFOXIDE REDUCTASE MSRA_MSRB"/>
    <property type="match status" value="1"/>
</dbReference>
<comment type="catalytic activity">
    <reaction evidence="7 9">
        <text>L-methionyl-[protein] + [thioredoxin]-disulfide + H2O = L-methionyl-(R)-S-oxide-[protein] + [thioredoxin]-dithiol</text>
        <dbReference type="Rhea" id="RHEA:24164"/>
        <dbReference type="Rhea" id="RHEA-COMP:10698"/>
        <dbReference type="Rhea" id="RHEA-COMP:10700"/>
        <dbReference type="Rhea" id="RHEA-COMP:12313"/>
        <dbReference type="Rhea" id="RHEA-COMP:12314"/>
        <dbReference type="ChEBI" id="CHEBI:15377"/>
        <dbReference type="ChEBI" id="CHEBI:16044"/>
        <dbReference type="ChEBI" id="CHEBI:29950"/>
        <dbReference type="ChEBI" id="CHEBI:45764"/>
        <dbReference type="ChEBI" id="CHEBI:50058"/>
        <dbReference type="EC" id="1.8.4.12"/>
    </reaction>
</comment>
<dbReference type="EMBL" id="DVKT01000040">
    <property type="protein sequence ID" value="HIT39451.1"/>
    <property type="molecule type" value="Genomic_DNA"/>
</dbReference>
<accession>A0A9D1GES8</accession>
<reference evidence="13" key="1">
    <citation type="submission" date="2020-10" db="EMBL/GenBank/DDBJ databases">
        <authorList>
            <person name="Gilroy R."/>
        </authorList>
    </citation>
    <scope>NUCLEOTIDE SEQUENCE</scope>
    <source>
        <strain evidence="13">21143</strain>
    </source>
</reference>
<dbReference type="HAMAP" id="MF_01401">
    <property type="entry name" value="MsrA"/>
    <property type="match status" value="1"/>
</dbReference>
<evidence type="ECO:0000256" key="6">
    <source>
        <dbReference type="ARBA" id="ARBA00047806"/>
    </source>
</evidence>
<evidence type="ECO:0000256" key="2">
    <source>
        <dbReference type="ARBA" id="ARBA00011017"/>
    </source>
</evidence>
<comment type="similarity">
    <text evidence="1">In the C-terminal section; belongs to the MsrB Met sulfoxide reductase family.</text>
</comment>
<comment type="caution">
    <text evidence="13">The sequence shown here is derived from an EMBL/GenBank/DDBJ whole genome shotgun (WGS) entry which is preliminary data.</text>
</comment>
<evidence type="ECO:0000256" key="5">
    <source>
        <dbReference type="ARBA" id="ARBA00024679"/>
    </source>
</evidence>
<dbReference type="GO" id="GO:0030091">
    <property type="term" value="P:protein repair"/>
    <property type="evidence" value="ECO:0007669"/>
    <property type="project" value="InterPro"/>
</dbReference>
<dbReference type="GO" id="GO:0008113">
    <property type="term" value="F:peptide-methionine (S)-S-oxide reductase activity"/>
    <property type="evidence" value="ECO:0007669"/>
    <property type="project" value="UniProtKB-UniRule"/>
</dbReference>
<evidence type="ECO:0000256" key="9">
    <source>
        <dbReference type="HAMAP-Rule" id="MF_01400"/>
    </source>
</evidence>
<comment type="catalytic activity">
    <reaction evidence="8 10">
        <text>[thioredoxin]-disulfide + L-methionine + H2O = L-methionine (S)-S-oxide + [thioredoxin]-dithiol</text>
        <dbReference type="Rhea" id="RHEA:19993"/>
        <dbReference type="Rhea" id="RHEA-COMP:10698"/>
        <dbReference type="Rhea" id="RHEA-COMP:10700"/>
        <dbReference type="ChEBI" id="CHEBI:15377"/>
        <dbReference type="ChEBI" id="CHEBI:29950"/>
        <dbReference type="ChEBI" id="CHEBI:50058"/>
        <dbReference type="ChEBI" id="CHEBI:57844"/>
        <dbReference type="ChEBI" id="CHEBI:58772"/>
        <dbReference type="EC" id="1.8.4.11"/>
    </reaction>
</comment>
<dbReference type="Pfam" id="PF01641">
    <property type="entry name" value="SelR"/>
    <property type="match status" value="1"/>
</dbReference>
<evidence type="ECO:0000256" key="7">
    <source>
        <dbReference type="ARBA" id="ARBA00048488"/>
    </source>
</evidence>
<comment type="similarity">
    <text evidence="9">Belongs to the MsrB Met sulfoxide reductase family.</text>
</comment>
<comment type="catalytic activity">
    <reaction evidence="6 10">
        <text>L-methionyl-[protein] + [thioredoxin]-disulfide + H2O = L-methionyl-(S)-S-oxide-[protein] + [thioredoxin]-dithiol</text>
        <dbReference type="Rhea" id="RHEA:14217"/>
        <dbReference type="Rhea" id="RHEA-COMP:10698"/>
        <dbReference type="Rhea" id="RHEA-COMP:10700"/>
        <dbReference type="Rhea" id="RHEA-COMP:12313"/>
        <dbReference type="Rhea" id="RHEA-COMP:12315"/>
        <dbReference type="ChEBI" id="CHEBI:15377"/>
        <dbReference type="ChEBI" id="CHEBI:16044"/>
        <dbReference type="ChEBI" id="CHEBI:29950"/>
        <dbReference type="ChEBI" id="CHEBI:44120"/>
        <dbReference type="ChEBI" id="CHEBI:50058"/>
        <dbReference type="EC" id="1.8.4.11"/>
    </reaction>
</comment>
<dbReference type="Gene3D" id="3.30.1060.10">
    <property type="entry name" value="Peptide methionine sulphoxide reductase MsrA"/>
    <property type="match status" value="1"/>
</dbReference>
<dbReference type="HAMAP" id="MF_01400">
    <property type="entry name" value="MsrB"/>
    <property type="match status" value="1"/>
</dbReference>
<dbReference type="AlphaFoldDB" id="A0A9D1GES8"/>
<dbReference type="FunFam" id="2.170.150.20:FF:000003">
    <property type="entry name" value="Peptide methionine sulfoxide reductase MsrB"/>
    <property type="match status" value="1"/>
</dbReference>
<gene>
    <name evidence="9 13" type="primary">msrB</name>
    <name evidence="10" type="synonym">msrA</name>
    <name evidence="13" type="ORF">IAD06_05385</name>
</gene>
<proteinExistence type="inferred from homology"/>
<dbReference type="SUPFAM" id="SSF51316">
    <property type="entry name" value="Mss4-like"/>
    <property type="match status" value="1"/>
</dbReference>
<comment type="similarity">
    <text evidence="10">Belongs to the MsrA Met sulfoxide reductase family.</text>
</comment>
<organism evidence="13 14">
    <name type="scientific">Candidatus Caccoplasma intestinavium</name>
    <dbReference type="NCBI Taxonomy" id="2840716"/>
    <lineage>
        <taxon>Bacteria</taxon>
        <taxon>Pseudomonadati</taxon>
        <taxon>Bacteroidota</taxon>
        <taxon>Bacteroidia</taxon>
        <taxon>Bacteroidales</taxon>
        <taxon>Bacteroidaceae</taxon>
        <taxon>Bacteroidaceae incertae sedis</taxon>
        <taxon>Candidatus Caccoplasma</taxon>
    </lineage>
</organism>
<evidence type="ECO:0000256" key="1">
    <source>
        <dbReference type="ARBA" id="ARBA00008076"/>
    </source>
</evidence>
<feature type="active site" description="Nucleophile" evidence="9">
    <location>
        <position position="329"/>
    </location>
</feature>
<comment type="function">
    <text evidence="5 10">Has an important function as a repair enzyme for proteins that have been inactivated by oxidation. Catalyzes the reversible oxidation-reduction of methionine sulfoxide in proteins to methionine.</text>
</comment>
<dbReference type="NCBIfam" id="TIGR00401">
    <property type="entry name" value="msrA"/>
    <property type="match status" value="1"/>
</dbReference>
<sequence length="361" mass="40534">MKHLLFVMMLLCGACTHAQEGRIVSQEKKGYDMEKRSVIYLAGGCFWGTEHFMKQVRGVEKTRVGYANSALSDPSYEQVCSGATGAAETVEVVYDPAVVGLPLLLNLYFLTIDPTSLNRQGGDIGTQYRTGIYYTDTADLPFIREALSRTERSYDEPLVVEIGPLENFYPAEKYHQDYLDKNPGGYCHIDSRLFDVARRANSENAGKPEPRYIKPDEAVLRTTLTPRQYAVTRQNATEPPFDNEYWNEKRDGIYVDITTGEPLFLSTDKFDSSCGWPSFSRPIADSLVCRRADLSHGMSRVEVRSVTGDAHLGHVFTDGPRESGGLRYCINSASLRFIPREEMMAAGYGDYLPLFDKSVSR</sequence>
<name>A0A9D1GES8_9BACT</name>
<reference evidence="13" key="2">
    <citation type="journal article" date="2021" name="PeerJ">
        <title>Extensive microbial diversity within the chicken gut microbiome revealed by metagenomics and culture.</title>
        <authorList>
            <person name="Gilroy R."/>
            <person name="Ravi A."/>
            <person name="Getino M."/>
            <person name="Pursley I."/>
            <person name="Horton D.L."/>
            <person name="Alikhan N.F."/>
            <person name="Baker D."/>
            <person name="Gharbi K."/>
            <person name="Hall N."/>
            <person name="Watson M."/>
            <person name="Adriaenssens E.M."/>
            <person name="Foster-Nyarko E."/>
            <person name="Jarju S."/>
            <person name="Secka A."/>
            <person name="Antonio M."/>
            <person name="Oren A."/>
            <person name="Chaudhuri R.R."/>
            <person name="La Ragione R."/>
            <person name="Hildebrand F."/>
            <person name="Pallen M.J."/>
        </authorList>
    </citation>
    <scope>NUCLEOTIDE SEQUENCE</scope>
    <source>
        <strain evidence="13">21143</strain>
    </source>
</reference>
<dbReference type="InterPro" id="IPR002569">
    <property type="entry name" value="Met_Sox_Rdtase_MsrA_dom"/>
</dbReference>
<dbReference type="InterPro" id="IPR028427">
    <property type="entry name" value="Met_Sox_Rdtase_MsrB"/>
</dbReference>
<dbReference type="NCBIfam" id="TIGR00357">
    <property type="entry name" value="peptide-methionine (R)-S-oxide reductase MsrB"/>
    <property type="match status" value="1"/>
</dbReference>